<organism evidence="2 3">
    <name type="scientific">Solitalea agri</name>
    <dbReference type="NCBI Taxonomy" id="2953739"/>
    <lineage>
        <taxon>Bacteria</taxon>
        <taxon>Pseudomonadati</taxon>
        <taxon>Bacteroidota</taxon>
        <taxon>Sphingobacteriia</taxon>
        <taxon>Sphingobacteriales</taxon>
        <taxon>Sphingobacteriaceae</taxon>
        <taxon>Solitalea</taxon>
    </lineage>
</organism>
<feature type="chain" id="PRO_5040784827" evidence="1">
    <location>
        <begin position="26"/>
        <end position="168"/>
    </location>
</feature>
<feature type="signal peptide" evidence="1">
    <location>
        <begin position="1"/>
        <end position="25"/>
    </location>
</feature>
<evidence type="ECO:0000256" key="1">
    <source>
        <dbReference type="SAM" id="SignalP"/>
    </source>
</evidence>
<accession>A0A9X2F4W0</accession>
<gene>
    <name evidence="2" type="ORF">NF867_18005</name>
</gene>
<dbReference type="AlphaFoldDB" id="A0A9X2F4W0"/>
<dbReference type="Proteomes" id="UP001155182">
    <property type="component" value="Unassembled WGS sequence"/>
</dbReference>
<comment type="caution">
    <text evidence="2">The sequence shown here is derived from an EMBL/GenBank/DDBJ whole genome shotgun (WGS) entry which is preliminary data.</text>
</comment>
<name>A0A9X2F4W0_9SPHI</name>
<dbReference type="RefSeq" id="WP_252589793.1">
    <property type="nucleotide sequence ID" value="NZ_JAMWYS010000061.1"/>
</dbReference>
<evidence type="ECO:0000313" key="2">
    <source>
        <dbReference type="EMBL" id="MCO4294762.1"/>
    </source>
</evidence>
<sequence>MKRITLTICSLLMILGATTSCQEHVTEVTEVYTTPARTIIFDLNTSRWTAYDNNTACNAALDVPELSSAFNDIGGVLVYISRASNVYEALPMTYDGFAYSYSTSPGAIRIDVQTVPVRTMSKPGFMQVKVVLIDAEDISLLKEKGVNLKDYKAVEKALGTTVKYVQVD</sequence>
<protein>
    <submittedName>
        <fullName evidence="2">Uncharacterized protein</fullName>
    </submittedName>
</protein>
<keyword evidence="1" id="KW-0732">Signal</keyword>
<dbReference type="EMBL" id="JAMWYS010000061">
    <property type="protein sequence ID" value="MCO4294762.1"/>
    <property type="molecule type" value="Genomic_DNA"/>
</dbReference>
<evidence type="ECO:0000313" key="3">
    <source>
        <dbReference type="Proteomes" id="UP001155182"/>
    </source>
</evidence>
<reference evidence="2" key="1">
    <citation type="submission" date="2022-06" db="EMBL/GenBank/DDBJ databases">
        <title>Solitalea sp. MAHUQ-68 isolated from rhizospheric soil.</title>
        <authorList>
            <person name="Huq M.A."/>
        </authorList>
    </citation>
    <scope>NUCLEOTIDE SEQUENCE</scope>
    <source>
        <strain evidence="2">MAHUQ-68</strain>
    </source>
</reference>
<keyword evidence="3" id="KW-1185">Reference proteome</keyword>
<dbReference type="PROSITE" id="PS51257">
    <property type="entry name" value="PROKAR_LIPOPROTEIN"/>
    <property type="match status" value="1"/>
</dbReference>
<proteinExistence type="predicted"/>